<dbReference type="SUPFAM" id="SSF81995">
    <property type="entry name" value="beta-sandwich domain of Sec23/24"/>
    <property type="match status" value="1"/>
</dbReference>
<evidence type="ECO:0000313" key="9">
    <source>
        <dbReference type="Proteomes" id="UP000008460"/>
    </source>
</evidence>
<keyword evidence="2 6" id="KW-0812">Transmembrane</keyword>
<feature type="region of interest" description="Disordered" evidence="5">
    <location>
        <begin position="217"/>
        <end position="267"/>
    </location>
</feature>
<evidence type="ECO:0000256" key="4">
    <source>
        <dbReference type="ARBA" id="ARBA00023136"/>
    </source>
</evidence>
<evidence type="ECO:0000256" key="6">
    <source>
        <dbReference type="SAM" id="Phobius"/>
    </source>
</evidence>
<evidence type="ECO:0000313" key="8">
    <source>
        <dbReference type="EMBL" id="AEE46354.1"/>
    </source>
</evidence>
<dbReference type="KEGG" id="cfi:Celf_2226"/>
<keyword evidence="4 6" id="KW-0472">Membrane</keyword>
<feature type="compositionally biased region" description="Acidic residues" evidence="5">
    <location>
        <begin position="234"/>
        <end position="253"/>
    </location>
</feature>
<feature type="compositionally biased region" description="Low complexity" evidence="5">
    <location>
        <begin position="79"/>
        <end position="93"/>
    </location>
</feature>
<dbReference type="Pfam" id="PF05154">
    <property type="entry name" value="TM2"/>
    <property type="match status" value="1"/>
</dbReference>
<dbReference type="HOGENOM" id="CLU_684575_0_0_11"/>
<name>F4H257_CELFA</name>
<dbReference type="PANTHER" id="PTHR21016">
    <property type="entry name" value="BETA-AMYLOID BINDING PROTEIN-RELATED"/>
    <property type="match status" value="1"/>
</dbReference>
<accession>F4H257</accession>
<feature type="domain" description="TM2" evidence="7">
    <location>
        <begin position="110"/>
        <end position="158"/>
    </location>
</feature>
<dbReference type="InterPro" id="IPR007829">
    <property type="entry name" value="TM2"/>
</dbReference>
<sequence>MSSETPEPGQDADFPLGAPPPSLAKEPAAPTPSDAPAPAPAPQAPAPAAAQPPYPQPGNPQPGYPQPGHPRPGYPQPAYPQAAYPQPGYGQAAYPPPAGMPVPSPDGESDKTFLVTWLLSLLVGGFGVDRFYLGKIGTGIAKLLTCGGCGVWWLVDLILVLTNSTKDKHGRRLAGYEQNKKVALIVSAVVVALSLVSSALEAPDRIARMNARADSVESQLDELQEGAAAAAEESAQEPVEEPLPEEPAAEEPAAEQGTRENPLPLGTPVTVEDYDGPAWEVTLGAPTYDATEAVRAANQFNEEAPAGLTYVVVPVTVTRLGAAAEAPWIGLNIEYVTASGTTHTSADTMAVAPEPTFNDINELYTGASGAGNVVLAVPTGDAGTGAWKISAMFGDEVFVAGA</sequence>
<feature type="compositionally biased region" description="Pro residues" evidence="5">
    <location>
        <begin position="94"/>
        <end position="104"/>
    </location>
</feature>
<dbReference type="RefSeq" id="WP_013771380.1">
    <property type="nucleotide sequence ID" value="NC_015514.1"/>
</dbReference>
<organism evidence="8 9">
    <name type="scientific">Cellulomonas fimi (strain ATCC 484 / DSM 20113 / JCM 1341 / CCUG 24087 / LMG 16345 / NBRC 15513 / NCIMB 8980 / NCTC 7547 / NRS-133)</name>
    <dbReference type="NCBI Taxonomy" id="590998"/>
    <lineage>
        <taxon>Bacteria</taxon>
        <taxon>Bacillati</taxon>
        <taxon>Actinomycetota</taxon>
        <taxon>Actinomycetes</taxon>
        <taxon>Micrococcales</taxon>
        <taxon>Cellulomonadaceae</taxon>
        <taxon>Cellulomonas</taxon>
    </lineage>
</organism>
<keyword evidence="3 6" id="KW-1133">Transmembrane helix</keyword>
<feature type="transmembrane region" description="Helical" evidence="6">
    <location>
        <begin position="182"/>
        <end position="200"/>
    </location>
</feature>
<evidence type="ECO:0000259" key="7">
    <source>
        <dbReference type="Pfam" id="PF05154"/>
    </source>
</evidence>
<feature type="transmembrane region" description="Helical" evidence="6">
    <location>
        <begin position="139"/>
        <end position="161"/>
    </location>
</feature>
<keyword evidence="9" id="KW-1185">Reference proteome</keyword>
<proteinExistence type="predicted"/>
<protein>
    <recommendedName>
        <fullName evidence="7">TM2 domain-containing protein</fullName>
    </recommendedName>
</protein>
<evidence type="ECO:0000256" key="1">
    <source>
        <dbReference type="ARBA" id="ARBA00004141"/>
    </source>
</evidence>
<dbReference type="EMBL" id="CP002666">
    <property type="protein sequence ID" value="AEE46354.1"/>
    <property type="molecule type" value="Genomic_DNA"/>
</dbReference>
<dbReference type="STRING" id="590998.Celf_2226"/>
<gene>
    <name evidence="8" type="ordered locus">Celf_2226</name>
</gene>
<comment type="subcellular location">
    <subcellularLocation>
        <location evidence="1">Membrane</location>
        <topology evidence="1">Multi-pass membrane protein</topology>
    </subcellularLocation>
</comment>
<reference evidence="8 9" key="1">
    <citation type="submission" date="2011-04" db="EMBL/GenBank/DDBJ databases">
        <title>Complete sequence of Cellulomonas fimi ATCC 484.</title>
        <authorList>
            <consortium name="US DOE Joint Genome Institute"/>
            <person name="Lucas S."/>
            <person name="Han J."/>
            <person name="Lapidus A."/>
            <person name="Cheng J.-F."/>
            <person name="Goodwin L."/>
            <person name="Pitluck S."/>
            <person name="Peters L."/>
            <person name="Chertkov O."/>
            <person name="Detter J.C."/>
            <person name="Han C."/>
            <person name="Tapia R."/>
            <person name="Land M."/>
            <person name="Hauser L."/>
            <person name="Kyrpides N."/>
            <person name="Ivanova N."/>
            <person name="Ovchinnikova G."/>
            <person name="Pagani I."/>
            <person name="Mead D."/>
            <person name="Brumm P."/>
            <person name="Woyke T."/>
        </authorList>
    </citation>
    <scope>NUCLEOTIDE SEQUENCE [LARGE SCALE GENOMIC DNA]</scope>
    <source>
        <strain evidence="9">ATCC 484 / DSM 20113 / JCM 1341 / NBRC 15513 / NCIMB 8980 / NCTC 7547</strain>
    </source>
</reference>
<evidence type="ECO:0000256" key="2">
    <source>
        <dbReference type="ARBA" id="ARBA00022692"/>
    </source>
</evidence>
<dbReference type="eggNOG" id="COG2314">
    <property type="taxonomic scope" value="Bacteria"/>
</dbReference>
<evidence type="ECO:0000256" key="5">
    <source>
        <dbReference type="SAM" id="MobiDB-lite"/>
    </source>
</evidence>
<dbReference type="PANTHER" id="PTHR21016:SF25">
    <property type="entry name" value="TM2 DOMAIN-CONTAINING PROTEIN DDB_G0277895-RELATED"/>
    <property type="match status" value="1"/>
</dbReference>
<evidence type="ECO:0000256" key="3">
    <source>
        <dbReference type="ARBA" id="ARBA00022989"/>
    </source>
</evidence>
<dbReference type="GO" id="GO:0016020">
    <property type="term" value="C:membrane"/>
    <property type="evidence" value="ECO:0007669"/>
    <property type="project" value="UniProtKB-SubCell"/>
</dbReference>
<dbReference type="InterPro" id="IPR050932">
    <property type="entry name" value="TM2D1-3-like"/>
</dbReference>
<dbReference type="Proteomes" id="UP000008460">
    <property type="component" value="Chromosome"/>
</dbReference>
<feature type="region of interest" description="Disordered" evidence="5">
    <location>
        <begin position="1"/>
        <end position="107"/>
    </location>
</feature>
<dbReference type="AlphaFoldDB" id="F4H257"/>
<feature type="compositionally biased region" description="Pro residues" evidence="5">
    <location>
        <begin position="29"/>
        <end position="78"/>
    </location>
</feature>